<comment type="caution">
    <text evidence="1">The sequence shown here is derived from an EMBL/GenBank/DDBJ whole genome shotgun (WGS) entry which is preliminary data.</text>
</comment>
<proteinExistence type="predicted"/>
<keyword evidence="2" id="KW-1185">Reference proteome</keyword>
<organism evidence="1 2">
    <name type="scientific">Sporosarcina soli</name>
    <dbReference type="NCBI Taxonomy" id="334736"/>
    <lineage>
        <taxon>Bacteria</taxon>
        <taxon>Bacillati</taxon>
        <taxon>Bacillota</taxon>
        <taxon>Bacilli</taxon>
        <taxon>Bacillales</taxon>
        <taxon>Caryophanaceae</taxon>
        <taxon>Sporosarcina</taxon>
    </lineage>
</organism>
<name>A0ABW0TGK3_9BACL</name>
<gene>
    <name evidence="1" type="ORF">ACFPRA_06800</name>
</gene>
<accession>A0ABW0TGK3</accession>
<sequence>MGKKKIFYLDPDERQWTTEDLGLNWDPFADPRTEKKEIEGIFLMKNGKILELNELSNHCNVCLDPLAYNDEHDSIYCPTCDEWREASCSDPDCEYCLARPAKPSHCK</sequence>
<protein>
    <submittedName>
        <fullName evidence="1">Uncharacterized protein</fullName>
    </submittedName>
</protein>
<dbReference type="EMBL" id="JBHSNO010000005">
    <property type="protein sequence ID" value="MFC5588587.1"/>
    <property type="molecule type" value="Genomic_DNA"/>
</dbReference>
<dbReference type="Proteomes" id="UP001596109">
    <property type="component" value="Unassembled WGS sequence"/>
</dbReference>
<dbReference type="RefSeq" id="WP_381432003.1">
    <property type="nucleotide sequence ID" value="NZ_JBHSNO010000005.1"/>
</dbReference>
<evidence type="ECO:0000313" key="1">
    <source>
        <dbReference type="EMBL" id="MFC5588587.1"/>
    </source>
</evidence>
<evidence type="ECO:0000313" key="2">
    <source>
        <dbReference type="Proteomes" id="UP001596109"/>
    </source>
</evidence>
<reference evidence="2" key="1">
    <citation type="journal article" date="2019" name="Int. J. Syst. Evol. Microbiol.">
        <title>The Global Catalogue of Microorganisms (GCM) 10K type strain sequencing project: providing services to taxonomists for standard genome sequencing and annotation.</title>
        <authorList>
            <consortium name="The Broad Institute Genomics Platform"/>
            <consortium name="The Broad Institute Genome Sequencing Center for Infectious Disease"/>
            <person name="Wu L."/>
            <person name="Ma J."/>
        </authorList>
    </citation>
    <scope>NUCLEOTIDE SEQUENCE [LARGE SCALE GENOMIC DNA]</scope>
    <source>
        <strain evidence="2">CGMCC 4.1434</strain>
    </source>
</reference>